<keyword evidence="1" id="KW-0472">Membrane</keyword>
<dbReference type="Proteomes" id="UP001065593">
    <property type="component" value="Unassembled WGS sequence"/>
</dbReference>
<dbReference type="RefSeq" id="WP_264987670.1">
    <property type="nucleotide sequence ID" value="NZ_BRZA01000001.1"/>
</dbReference>
<keyword evidence="3" id="KW-1185">Reference proteome</keyword>
<keyword evidence="1" id="KW-1133">Transmembrane helix</keyword>
<evidence type="ECO:0000313" key="2">
    <source>
        <dbReference type="EMBL" id="GLC87955.1"/>
    </source>
</evidence>
<evidence type="ECO:0000313" key="3">
    <source>
        <dbReference type="Proteomes" id="UP001065593"/>
    </source>
</evidence>
<keyword evidence="1" id="KW-0812">Transmembrane</keyword>
<feature type="transmembrane region" description="Helical" evidence="1">
    <location>
        <begin position="5"/>
        <end position="21"/>
    </location>
</feature>
<feature type="transmembrane region" description="Helical" evidence="1">
    <location>
        <begin position="27"/>
        <end position="42"/>
    </location>
</feature>
<proteinExistence type="predicted"/>
<protein>
    <submittedName>
        <fullName evidence="2">Uncharacterized protein</fullName>
    </submittedName>
</protein>
<dbReference type="EMBL" id="BRZA01000001">
    <property type="protein sequence ID" value="GLC87955.1"/>
    <property type="molecule type" value="Genomic_DNA"/>
</dbReference>
<name>A0ABQ5NHW3_9BACI</name>
<accession>A0ABQ5NHW3</accession>
<sequence>MKSIIHYLIILALLMGIFFLYNKQVGAIPLLLLSLYLFYCGIKKIRKSQ</sequence>
<reference evidence="2" key="1">
    <citation type="submission" date="2022-08" db="EMBL/GenBank/DDBJ databases">
        <title>Draft genome sequence of Lysinibacillus sp. strain KH24.</title>
        <authorList>
            <person name="Kanbe H."/>
            <person name="Itoh H."/>
        </authorList>
    </citation>
    <scope>NUCLEOTIDE SEQUENCE</scope>
    <source>
        <strain evidence="2">KH24</strain>
    </source>
</reference>
<comment type="caution">
    <text evidence="2">The sequence shown here is derived from an EMBL/GenBank/DDBJ whole genome shotgun (WGS) entry which is preliminary data.</text>
</comment>
<evidence type="ECO:0000256" key="1">
    <source>
        <dbReference type="SAM" id="Phobius"/>
    </source>
</evidence>
<gene>
    <name evidence="2" type="ORF">LYSBPC_10820</name>
</gene>
<organism evidence="2 3">
    <name type="scientific">Lysinibacillus piscis</name>
    <dbReference type="NCBI Taxonomy" id="2518931"/>
    <lineage>
        <taxon>Bacteria</taxon>
        <taxon>Bacillati</taxon>
        <taxon>Bacillota</taxon>
        <taxon>Bacilli</taxon>
        <taxon>Bacillales</taxon>
        <taxon>Bacillaceae</taxon>
        <taxon>Lysinibacillus</taxon>
    </lineage>
</organism>